<dbReference type="RefSeq" id="WP_377282107.1">
    <property type="nucleotide sequence ID" value="NZ_JBHRSI010000005.1"/>
</dbReference>
<dbReference type="PANTHER" id="PTHR30005:SF0">
    <property type="entry name" value="RETROGRADE REGULATION PROTEIN 2"/>
    <property type="match status" value="1"/>
</dbReference>
<evidence type="ECO:0000313" key="3">
    <source>
        <dbReference type="EMBL" id="MFD1785154.1"/>
    </source>
</evidence>
<protein>
    <submittedName>
        <fullName evidence="3">Ppx/GppA family phosphatase</fullName>
    </submittedName>
</protein>
<sequence length="497" mass="53385">MWPSADSSPPRQAAVIDVGSNSVRLVIYRLEGRAIWTVFNEKALAGLGRDLPATGRLSAQGVELALTILRRFKVVLDGWPVEDVVIVGTAAVREAQDGPRFLERVRQETGFEIRVLTGEEEARYAALGVIAGQPDADGVAGDLGGSSLELAPVSAGAPGAGLTLPLGPFALGAPKPLNVERARKTIDARLAPLARSFRAPLFYAVGGAWRNLALLHMALTDYPLRIAHQYEMSRTDALAVARFVERQSKQSLERIEGVSKKRFDTLPHAALVLEALIDHLAIERIVVSAYGVREGLLLEAMAPEIRSRDPLIEGCEALTALRGLTVELGPSLEAWLAPVFGQLEPMFGHRDRILLAAACRLADLGARLHPDHRADLAFDQVLRAPIAGMNHCERAFLACTVFSRHTAQADTPDRAAIARVLTPERRQRARALGAAIRLGADLSGRNPALLAGTSLRIAGGKLVLSADPASRSVLHGEQTPKRAGALAQALRLKLEIV</sequence>
<keyword evidence="4" id="KW-1185">Reference proteome</keyword>
<dbReference type="InterPro" id="IPR050273">
    <property type="entry name" value="GppA/Ppx_hydrolase"/>
</dbReference>
<dbReference type="Gene3D" id="1.10.3210.10">
    <property type="entry name" value="Hypothetical protein af1432"/>
    <property type="match status" value="1"/>
</dbReference>
<organism evidence="3 4">
    <name type="scientific">Phenylobacterium terrae</name>
    <dbReference type="NCBI Taxonomy" id="2665495"/>
    <lineage>
        <taxon>Bacteria</taxon>
        <taxon>Pseudomonadati</taxon>
        <taxon>Pseudomonadota</taxon>
        <taxon>Alphaproteobacteria</taxon>
        <taxon>Caulobacterales</taxon>
        <taxon>Caulobacteraceae</taxon>
        <taxon>Phenylobacterium</taxon>
    </lineage>
</organism>
<dbReference type="SUPFAM" id="SSF53067">
    <property type="entry name" value="Actin-like ATPase domain"/>
    <property type="match status" value="2"/>
</dbReference>
<dbReference type="EMBL" id="JBHUEY010000006">
    <property type="protein sequence ID" value="MFD1785154.1"/>
    <property type="molecule type" value="Genomic_DNA"/>
</dbReference>
<gene>
    <name evidence="3" type="ORF">ACFSC0_17270</name>
</gene>
<dbReference type="SUPFAM" id="SSF109604">
    <property type="entry name" value="HD-domain/PDEase-like"/>
    <property type="match status" value="1"/>
</dbReference>
<dbReference type="InterPro" id="IPR048951">
    <property type="entry name" value="Ppx_C"/>
</dbReference>
<dbReference type="Gene3D" id="3.30.420.150">
    <property type="entry name" value="Exopolyphosphatase. Domain 2"/>
    <property type="match status" value="1"/>
</dbReference>
<evidence type="ECO:0000259" key="1">
    <source>
        <dbReference type="Pfam" id="PF02541"/>
    </source>
</evidence>
<comment type="caution">
    <text evidence="3">The sequence shown here is derived from an EMBL/GenBank/DDBJ whole genome shotgun (WGS) entry which is preliminary data.</text>
</comment>
<feature type="domain" description="Exopolyphosphatase C-terminal" evidence="2">
    <location>
        <begin position="312"/>
        <end position="495"/>
    </location>
</feature>
<dbReference type="Pfam" id="PF21697">
    <property type="entry name" value="Ppx_C"/>
    <property type="match status" value="1"/>
</dbReference>
<dbReference type="Gene3D" id="3.30.420.40">
    <property type="match status" value="1"/>
</dbReference>
<feature type="domain" description="Ppx/GppA phosphatase N-terminal" evidence="1">
    <location>
        <begin position="26"/>
        <end position="301"/>
    </location>
</feature>
<dbReference type="PANTHER" id="PTHR30005">
    <property type="entry name" value="EXOPOLYPHOSPHATASE"/>
    <property type="match status" value="1"/>
</dbReference>
<evidence type="ECO:0000313" key="4">
    <source>
        <dbReference type="Proteomes" id="UP001597237"/>
    </source>
</evidence>
<evidence type="ECO:0000259" key="2">
    <source>
        <dbReference type="Pfam" id="PF21697"/>
    </source>
</evidence>
<name>A0ABW4N6S2_9CAUL</name>
<reference evidence="4" key="1">
    <citation type="journal article" date="2019" name="Int. J. Syst. Evol. Microbiol.">
        <title>The Global Catalogue of Microorganisms (GCM) 10K type strain sequencing project: providing services to taxonomists for standard genome sequencing and annotation.</title>
        <authorList>
            <consortium name="The Broad Institute Genomics Platform"/>
            <consortium name="The Broad Institute Genome Sequencing Center for Infectious Disease"/>
            <person name="Wu L."/>
            <person name="Ma J."/>
        </authorList>
    </citation>
    <scope>NUCLEOTIDE SEQUENCE [LARGE SCALE GENOMIC DNA]</scope>
    <source>
        <strain evidence="4">DFY28</strain>
    </source>
</reference>
<dbReference type="Proteomes" id="UP001597237">
    <property type="component" value="Unassembled WGS sequence"/>
</dbReference>
<dbReference type="InterPro" id="IPR043129">
    <property type="entry name" value="ATPase_NBD"/>
</dbReference>
<proteinExistence type="predicted"/>
<dbReference type="CDD" id="cd24052">
    <property type="entry name" value="ASKHA_NBD_HpPPX-GppA-like"/>
    <property type="match status" value="1"/>
</dbReference>
<accession>A0ABW4N6S2</accession>
<dbReference type="Pfam" id="PF02541">
    <property type="entry name" value="Ppx-GppA"/>
    <property type="match status" value="1"/>
</dbReference>
<dbReference type="InterPro" id="IPR003695">
    <property type="entry name" value="Ppx_GppA_N"/>
</dbReference>